<dbReference type="PANTHER" id="PTHR45737">
    <property type="entry name" value="VON WILLEBRAND FACTOR A DOMAIN-CONTAINING PROTEIN 5A"/>
    <property type="match status" value="1"/>
</dbReference>
<reference evidence="2" key="1">
    <citation type="submission" date="2020-11" db="EMBL/GenBank/DDBJ databases">
        <authorList>
            <person name="Tran Van P."/>
        </authorList>
    </citation>
    <scope>NUCLEOTIDE SEQUENCE</scope>
</reference>
<proteinExistence type="predicted"/>
<evidence type="ECO:0000256" key="1">
    <source>
        <dbReference type="SAM" id="MobiDB-lite"/>
    </source>
</evidence>
<name>A0A7R8WQY6_9CRUS</name>
<dbReference type="OrthoDB" id="1729737at2759"/>
<feature type="compositionally biased region" description="Polar residues" evidence="1">
    <location>
        <begin position="13"/>
        <end position="22"/>
    </location>
</feature>
<dbReference type="AlphaFoldDB" id="A0A7R8WQY6"/>
<gene>
    <name evidence="2" type="ORF">CTOB1V02_LOCUS11278</name>
</gene>
<feature type="region of interest" description="Disordered" evidence="1">
    <location>
        <begin position="155"/>
        <end position="200"/>
    </location>
</feature>
<evidence type="ECO:0000313" key="2">
    <source>
        <dbReference type="EMBL" id="CAD7233456.1"/>
    </source>
</evidence>
<dbReference type="PANTHER" id="PTHR45737:SF6">
    <property type="entry name" value="VON WILLEBRAND FACTOR A DOMAIN-CONTAINING PROTEIN 5A"/>
    <property type="match status" value="1"/>
</dbReference>
<protein>
    <submittedName>
        <fullName evidence="2">Uncharacterized protein</fullName>
    </submittedName>
</protein>
<feature type="region of interest" description="Disordered" evidence="1">
    <location>
        <begin position="1"/>
        <end position="22"/>
    </location>
</feature>
<accession>A0A7R8WQY6</accession>
<dbReference type="EMBL" id="OB666290">
    <property type="protein sequence ID" value="CAD7233456.1"/>
    <property type="molecule type" value="Genomic_DNA"/>
</dbReference>
<sequence length="309" mass="34449">MDNSDVVPGEVKIQSQTPSGPLSLTLEAKQPIRSGNLIHKLAARAWIRDLEETRTRPGFEEFEKLVTALGLKYGLSSMFTSFVAVDQSGNTVHETMETRRIASQIPFGWGGFSQPIMMCSAPMMFGSMPMPLRGGGSGPDPAMDQDDMLCCNEMAPMPPPSGRAFSRKSAKMPEHEKNKKGSMKMNRKNKSESDEEAEGELTEAQKLQVIVDTQKFNGSFPINNSRLLQLFGLKDEKEVVEGAKTLNLSAEVYITLLSMEYLKSHLASFEEEWKLMAKKTEAWILQQKGITEEIRAKIKIDLQKKLGVQ</sequence>
<organism evidence="2">
    <name type="scientific">Cyprideis torosa</name>
    <dbReference type="NCBI Taxonomy" id="163714"/>
    <lineage>
        <taxon>Eukaryota</taxon>
        <taxon>Metazoa</taxon>
        <taxon>Ecdysozoa</taxon>
        <taxon>Arthropoda</taxon>
        <taxon>Crustacea</taxon>
        <taxon>Oligostraca</taxon>
        <taxon>Ostracoda</taxon>
        <taxon>Podocopa</taxon>
        <taxon>Podocopida</taxon>
        <taxon>Cytherocopina</taxon>
        <taxon>Cytheroidea</taxon>
        <taxon>Cytherideidae</taxon>
        <taxon>Cyprideis</taxon>
    </lineage>
</organism>